<feature type="domain" description="HpcH/HpaI aldolase/citrate lyase" evidence="4">
    <location>
        <begin position="27"/>
        <end position="244"/>
    </location>
</feature>
<dbReference type="SUPFAM" id="SSF51621">
    <property type="entry name" value="Phosphoenolpyruvate/pyruvate domain"/>
    <property type="match status" value="1"/>
</dbReference>
<dbReference type="Proteomes" id="UP000002949">
    <property type="component" value="Unassembled WGS sequence"/>
</dbReference>
<protein>
    <submittedName>
        <fullName evidence="5">4-hydroxy-2-oxovalerate aldolase</fullName>
    </submittedName>
</protein>
<reference evidence="5 6" key="1">
    <citation type="journal article" date="2012" name="J. Bacteriol.">
        <title>Draft Genome Sequence of Plant Growth-Promoting Rhizobium Mesorhizobium amorphae, Isolated from Zinc-Lead Mine Tailings.</title>
        <authorList>
            <person name="Hao X."/>
            <person name="Lin Y."/>
            <person name="Johnstone L."/>
            <person name="Baltrus D.A."/>
            <person name="Miller S.J."/>
            <person name="Wei G."/>
            <person name="Rensing C."/>
        </authorList>
    </citation>
    <scope>NUCLEOTIDE SEQUENCE [LARGE SCALE GENOMIC DNA]</scope>
    <source>
        <strain evidence="5 6">CCNWGS0123</strain>
    </source>
</reference>
<gene>
    <name evidence="5" type="ORF">MEA186_16717</name>
</gene>
<organism evidence="5 6">
    <name type="scientific">Mesorhizobium amorphae CCNWGS0123</name>
    <dbReference type="NCBI Taxonomy" id="1082933"/>
    <lineage>
        <taxon>Bacteria</taxon>
        <taxon>Pseudomonadati</taxon>
        <taxon>Pseudomonadota</taxon>
        <taxon>Alphaproteobacteria</taxon>
        <taxon>Hyphomicrobiales</taxon>
        <taxon>Phyllobacteriaceae</taxon>
        <taxon>Mesorhizobium</taxon>
    </lineage>
</organism>
<evidence type="ECO:0000256" key="2">
    <source>
        <dbReference type="ARBA" id="ARBA00022723"/>
    </source>
</evidence>
<dbReference type="GO" id="GO:0046872">
    <property type="term" value="F:metal ion binding"/>
    <property type="evidence" value="ECO:0007669"/>
    <property type="project" value="UniProtKB-KW"/>
</dbReference>
<sequence>MASIKKGIGMSEFRQKCIGKKSLVGSFAAIPHAVAVEVMAQSGLDFLCIDWEHAQISRDTIENMIRAADLHRVPAMVRVPGHQPEAIAAALDSGAQGVLVPRISTAAQALAAVRACRYPPQGERGVGPGRAAGYGYRIPEYLAEANARTVVAVQVETAEGLANIEAIAAVDGVDVIFVGPGDLSVSIDAIGARGADKLNAAIRTIVGAAIAHDKTAGIFCASPQPVGQWSAVGASFFILASDTMFLGAGAAANHAAARAELERDERR</sequence>
<accession>G6YBL7</accession>
<dbReference type="InterPro" id="IPR040442">
    <property type="entry name" value="Pyrv_kinase-like_dom_sf"/>
</dbReference>
<evidence type="ECO:0000313" key="6">
    <source>
        <dbReference type="Proteomes" id="UP000002949"/>
    </source>
</evidence>
<evidence type="ECO:0000259" key="4">
    <source>
        <dbReference type="Pfam" id="PF03328"/>
    </source>
</evidence>
<evidence type="ECO:0000256" key="3">
    <source>
        <dbReference type="ARBA" id="ARBA00023239"/>
    </source>
</evidence>
<dbReference type="STRING" id="1082933.A6B35_07135"/>
<dbReference type="Gene3D" id="3.20.20.60">
    <property type="entry name" value="Phosphoenolpyruvate-binding domains"/>
    <property type="match status" value="1"/>
</dbReference>
<name>G6YBL7_9HYPH</name>
<dbReference type="InterPro" id="IPR050251">
    <property type="entry name" value="HpcH-HpaI_aldolase"/>
</dbReference>
<dbReference type="PANTHER" id="PTHR30502:SF0">
    <property type="entry name" value="PHOSPHOENOLPYRUVATE CARBOXYLASE FAMILY PROTEIN"/>
    <property type="match status" value="1"/>
</dbReference>
<dbReference type="InterPro" id="IPR015813">
    <property type="entry name" value="Pyrv/PenolPyrv_kinase-like_dom"/>
</dbReference>
<evidence type="ECO:0000256" key="1">
    <source>
        <dbReference type="ARBA" id="ARBA00005568"/>
    </source>
</evidence>
<dbReference type="GO" id="GO:0005737">
    <property type="term" value="C:cytoplasm"/>
    <property type="evidence" value="ECO:0007669"/>
    <property type="project" value="TreeGrafter"/>
</dbReference>
<dbReference type="PATRIC" id="fig|1082933.3.peg.3258"/>
<dbReference type="InterPro" id="IPR005000">
    <property type="entry name" value="Aldolase/citrate-lyase_domain"/>
</dbReference>
<keyword evidence="6" id="KW-1185">Reference proteome</keyword>
<dbReference type="GO" id="GO:0016832">
    <property type="term" value="F:aldehyde-lyase activity"/>
    <property type="evidence" value="ECO:0007669"/>
    <property type="project" value="TreeGrafter"/>
</dbReference>
<dbReference type="EMBL" id="AGSN01000119">
    <property type="protein sequence ID" value="EHH10858.1"/>
    <property type="molecule type" value="Genomic_DNA"/>
</dbReference>
<proteinExistence type="inferred from homology"/>
<dbReference type="eggNOG" id="COG3836">
    <property type="taxonomic scope" value="Bacteria"/>
</dbReference>
<dbReference type="AlphaFoldDB" id="G6YBL7"/>
<keyword evidence="3" id="KW-0456">Lyase</keyword>
<dbReference type="PANTHER" id="PTHR30502">
    <property type="entry name" value="2-KETO-3-DEOXY-L-RHAMNONATE ALDOLASE"/>
    <property type="match status" value="1"/>
</dbReference>
<dbReference type="Pfam" id="PF03328">
    <property type="entry name" value="HpcH_HpaI"/>
    <property type="match status" value="1"/>
</dbReference>
<keyword evidence="2" id="KW-0479">Metal-binding</keyword>
<comment type="similarity">
    <text evidence="1">Belongs to the HpcH/HpaI aldolase family.</text>
</comment>
<evidence type="ECO:0000313" key="5">
    <source>
        <dbReference type="EMBL" id="EHH10858.1"/>
    </source>
</evidence>